<dbReference type="OrthoDB" id="406551at2759"/>
<evidence type="ECO:0000313" key="3">
    <source>
        <dbReference type="Proteomes" id="UP000664859"/>
    </source>
</evidence>
<evidence type="ECO:0000256" key="1">
    <source>
        <dbReference type="SAM" id="SignalP"/>
    </source>
</evidence>
<organism evidence="2 3">
    <name type="scientific">Tribonema minus</name>
    <dbReference type="NCBI Taxonomy" id="303371"/>
    <lineage>
        <taxon>Eukaryota</taxon>
        <taxon>Sar</taxon>
        <taxon>Stramenopiles</taxon>
        <taxon>Ochrophyta</taxon>
        <taxon>PX clade</taxon>
        <taxon>Xanthophyceae</taxon>
        <taxon>Tribonematales</taxon>
        <taxon>Tribonemataceae</taxon>
        <taxon>Tribonema</taxon>
    </lineage>
</organism>
<evidence type="ECO:0000313" key="2">
    <source>
        <dbReference type="EMBL" id="KAG5184356.1"/>
    </source>
</evidence>
<dbReference type="PANTHER" id="PTHR33880">
    <property type="entry name" value="EXPRESSED PROTEIN"/>
    <property type="match status" value="1"/>
</dbReference>
<feature type="signal peptide" evidence="1">
    <location>
        <begin position="1"/>
        <end position="19"/>
    </location>
</feature>
<accession>A0A835YZ81</accession>
<dbReference type="EMBL" id="JAFCMP010000168">
    <property type="protein sequence ID" value="KAG5184356.1"/>
    <property type="molecule type" value="Genomic_DNA"/>
</dbReference>
<protein>
    <submittedName>
        <fullName evidence="2">Uncharacterized protein</fullName>
    </submittedName>
</protein>
<proteinExistence type="predicted"/>
<dbReference type="PANTHER" id="PTHR33880:SF4">
    <property type="entry name" value="OS07G0189700 PROTEIN"/>
    <property type="match status" value="1"/>
</dbReference>
<dbReference type="InterPro" id="IPR038941">
    <property type="entry name" value="At4g14100-like"/>
</dbReference>
<dbReference type="Proteomes" id="UP000664859">
    <property type="component" value="Unassembled WGS sequence"/>
</dbReference>
<name>A0A835YZ81_9STRA</name>
<gene>
    <name evidence="2" type="ORF">JKP88DRAFT_163229</name>
</gene>
<keyword evidence="3" id="KW-1185">Reference proteome</keyword>
<sequence length="209" mass="23429">MSWVSVVLLACLAVCVGAAAEVRDTLREQPPYPVWPDRFHAVSQQKRGEDLGIVDLYYDWPRGGNLNLIRQADGPIFDMEWGNGTSYVYTPATQKCKVVKFGVGLLPPDWLHGAQYLGRETVGLFECHKWQKGDSDAPGVPFVVYWDAVAEDAAQAQRRPVQWRFFDGMQFNVVYFTPHEAVPESVWQTPAYCFEQGEGEGGGRAEAAR</sequence>
<keyword evidence="1" id="KW-0732">Signal</keyword>
<reference evidence="2" key="1">
    <citation type="submission" date="2021-02" db="EMBL/GenBank/DDBJ databases">
        <title>First Annotated Genome of the Yellow-green Alga Tribonema minus.</title>
        <authorList>
            <person name="Mahan K.M."/>
        </authorList>
    </citation>
    <scope>NUCLEOTIDE SEQUENCE</scope>
    <source>
        <strain evidence="2">UTEX B ZZ1240</strain>
    </source>
</reference>
<feature type="chain" id="PRO_5032470425" evidence="1">
    <location>
        <begin position="20"/>
        <end position="209"/>
    </location>
</feature>
<dbReference type="AlphaFoldDB" id="A0A835YZ81"/>
<comment type="caution">
    <text evidence="2">The sequence shown here is derived from an EMBL/GenBank/DDBJ whole genome shotgun (WGS) entry which is preliminary data.</text>
</comment>